<dbReference type="Gene3D" id="1.10.10.2840">
    <property type="entry name" value="PucR C-terminal helix-turn-helix domain"/>
    <property type="match status" value="1"/>
</dbReference>
<evidence type="ECO:0000313" key="5">
    <source>
        <dbReference type="EMBL" id="SHI39421.1"/>
    </source>
</evidence>
<keyword evidence="6" id="KW-1185">Reference proteome</keyword>
<dbReference type="InterPro" id="IPR051448">
    <property type="entry name" value="CdaR-like_regulators"/>
</dbReference>
<name>A0A1M6ASM5_9FIRM</name>
<dbReference type="InterPro" id="IPR042070">
    <property type="entry name" value="PucR_C-HTH_sf"/>
</dbReference>
<accession>A0A1M6ASM5</accession>
<sequence>MTVKVYDVLDIAKEHGISLVAGEKGLNRDVKWFRVMESCEVLEYLEEGLLLFTTGLAIKSKKQLFNLVKNQHEANSSATVLHVGKNIKEIPKEIIDYCNEHDYPLMEVPWENSLPMMMKDFSMLFLEYDRIDKELEEAFKNAISYSEKTELYLPMFKEHGCRENDTYGVAIFEFCEGIELPKDNRKKQIIRKIRMILLSAGTKSFFIELERNLVLLFADYSIDVINQVVEKLLDALNSLDYDFNIGIGMNQKGAEKISDSYLQAKWCIKIGRNKNLKNSIVHFEDIGVYKILSRVDYKLLKEYYQDTVGVLDEYDKLKDTELKKLLRLYINNNRSEKKVAELLFLHRNTVNYRISKIKKLLDCDLSDTEDFVRVYLAFCIENLLS</sequence>
<gene>
    <name evidence="5" type="ORF">SAMN02745751_00232</name>
</gene>
<dbReference type="Pfam" id="PF07905">
    <property type="entry name" value="PucR"/>
    <property type="match status" value="1"/>
</dbReference>
<evidence type="ECO:0000259" key="3">
    <source>
        <dbReference type="Pfam" id="PF13556"/>
    </source>
</evidence>
<dbReference type="InterPro" id="IPR012914">
    <property type="entry name" value="PucR_dom"/>
</dbReference>
<dbReference type="InterPro" id="IPR025736">
    <property type="entry name" value="PucR_C-HTH_dom"/>
</dbReference>
<dbReference type="EMBL" id="FQZL01000004">
    <property type="protein sequence ID" value="SHI39421.1"/>
    <property type="molecule type" value="Genomic_DNA"/>
</dbReference>
<feature type="domain" description="PucR C-terminal helix-turn-helix" evidence="3">
    <location>
        <begin position="324"/>
        <end position="378"/>
    </location>
</feature>
<dbReference type="Proteomes" id="UP000184052">
    <property type="component" value="Unassembled WGS sequence"/>
</dbReference>
<dbReference type="RefSeq" id="WP_073045819.1">
    <property type="nucleotide sequence ID" value="NZ_FQZL01000004.1"/>
</dbReference>
<dbReference type="OrthoDB" id="1704333at2"/>
<proteinExistence type="inferred from homology"/>
<dbReference type="AlphaFoldDB" id="A0A1M6ASM5"/>
<evidence type="ECO:0000259" key="2">
    <source>
        <dbReference type="Pfam" id="PF07905"/>
    </source>
</evidence>
<dbReference type="Pfam" id="PF17853">
    <property type="entry name" value="GGDEF_2"/>
    <property type="match status" value="1"/>
</dbReference>
<evidence type="ECO:0000313" key="6">
    <source>
        <dbReference type="Proteomes" id="UP000184052"/>
    </source>
</evidence>
<protein>
    <submittedName>
        <fullName evidence="5">PucR C-terminal helix-turn-helix domain-containing protein</fullName>
    </submittedName>
</protein>
<feature type="domain" description="CdaR GGDEF-like" evidence="4">
    <location>
        <begin position="158"/>
        <end position="268"/>
    </location>
</feature>
<comment type="similarity">
    <text evidence="1">Belongs to the CdaR family.</text>
</comment>
<feature type="domain" description="Purine catabolism PurC-like" evidence="2">
    <location>
        <begin position="8"/>
        <end position="115"/>
    </location>
</feature>
<dbReference type="Pfam" id="PF13556">
    <property type="entry name" value="HTH_30"/>
    <property type="match status" value="1"/>
</dbReference>
<dbReference type="PANTHER" id="PTHR33744">
    <property type="entry name" value="CARBOHYDRATE DIACID REGULATOR"/>
    <property type="match status" value="1"/>
</dbReference>
<evidence type="ECO:0000259" key="4">
    <source>
        <dbReference type="Pfam" id="PF17853"/>
    </source>
</evidence>
<evidence type="ECO:0000256" key="1">
    <source>
        <dbReference type="ARBA" id="ARBA00006754"/>
    </source>
</evidence>
<organism evidence="5 6">
    <name type="scientific">Dethiosulfatibacter aminovorans DSM 17477</name>
    <dbReference type="NCBI Taxonomy" id="1121476"/>
    <lineage>
        <taxon>Bacteria</taxon>
        <taxon>Bacillati</taxon>
        <taxon>Bacillota</taxon>
        <taxon>Tissierellia</taxon>
        <taxon>Dethiosulfatibacter</taxon>
    </lineage>
</organism>
<reference evidence="5 6" key="1">
    <citation type="submission" date="2016-11" db="EMBL/GenBank/DDBJ databases">
        <authorList>
            <person name="Jaros S."/>
            <person name="Januszkiewicz K."/>
            <person name="Wedrychowicz H."/>
        </authorList>
    </citation>
    <scope>NUCLEOTIDE SEQUENCE [LARGE SCALE GENOMIC DNA]</scope>
    <source>
        <strain evidence="5 6">DSM 17477</strain>
    </source>
</reference>
<dbReference type="STRING" id="1121476.SAMN02745751_00232"/>
<dbReference type="InterPro" id="IPR041522">
    <property type="entry name" value="CdaR_GGDEF"/>
</dbReference>